<accession>A0ABY5X9S3</accession>
<dbReference type="Pfam" id="PF07254">
    <property type="entry name" value="Cpta_toxin"/>
    <property type="match status" value="1"/>
</dbReference>
<sequence length="137" mass="16089">MVLWQCELRQSKLAQRLSLLLHGAVMLALLLPAWPASAGLVRMLLLVLVLLECIRSRRRIRRRQGDVALLGGHALRWRQREWRILSRPWLTRQAILLSLRDAKGERERLWLFADGMADSHWRRLRMQLLNNKEQGNG</sequence>
<organism evidence="2 3">
    <name type="scientific">Erwinia pyrifoliae</name>
    <dbReference type="NCBI Taxonomy" id="79967"/>
    <lineage>
        <taxon>Bacteria</taxon>
        <taxon>Pseudomonadati</taxon>
        <taxon>Pseudomonadota</taxon>
        <taxon>Gammaproteobacteria</taxon>
        <taxon>Enterobacterales</taxon>
        <taxon>Erwiniaceae</taxon>
        <taxon>Erwinia</taxon>
    </lineage>
</organism>
<name>A0ABY5X9S3_ERWPY</name>
<keyword evidence="1" id="KW-0812">Transmembrane</keyword>
<gene>
    <name evidence="2" type="ORF">NYP84_02810</name>
</gene>
<dbReference type="RefSeq" id="WP_014539414.1">
    <property type="nucleotide sequence ID" value="NZ_CP023567.1"/>
</dbReference>
<keyword evidence="3" id="KW-1185">Reference proteome</keyword>
<dbReference type="EMBL" id="CP103445">
    <property type="protein sequence ID" value="UWS34150.1"/>
    <property type="molecule type" value="Genomic_DNA"/>
</dbReference>
<evidence type="ECO:0000313" key="2">
    <source>
        <dbReference type="EMBL" id="UWS34150.1"/>
    </source>
</evidence>
<protein>
    <submittedName>
        <fullName evidence="2">Protein YgfX</fullName>
    </submittedName>
</protein>
<dbReference type="PIRSF" id="PIRSF020653">
    <property type="entry name" value="UCP020653"/>
    <property type="match status" value="1"/>
</dbReference>
<keyword evidence="1" id="KW-1133">Transmembrane helix</keyword>
<evidence type="ECO:0000256" key="1">
    <source>
        <dbReference type="SAM" id="Phobius"/>
    </source>
</evidence>
<feature type="transmembrane region" description="Helical" evidence="1">
    <location>
        <begin position="13"/>
        <end position="31"/>
    </location>
</feature>
<proteinExistence type="predicted"/>
<dbReference type="InterPro" id="IPR009883">
    <property type="entry name" value="YgfX"/>
</dbReference>
<dbReference type="Proteomes" id="UP001058553">
    <property type="component" value="Chromosome"/>
</dbReference>
<reference evidence="2" key="1">
    <citation type="submission" date="2022-07" db="EMBL/GenBank/DDBJ databases">
        <title>Genetic diversity of Erwinia pyrifoliae.</title>
        <authorList>
            <person name="Park D.S."/>
            <person name="Ham H."/>
        </authorList>
    </citation>
    <scope>NUCLEOTIDE SEQUENCE</scope>
    <source>
        <strain evidence="2">CP201486</strain>
    </source>
</reference>
<dbReference type="GeneID" id="92235908"/>
<evidence type="ECO:0000313" key="3">
    <source>
        <dbReference type="Proteomes" id="UP001058553"/>
    </source>
</evidence>
<keyword evidence="1" id="KW-0472">Membrane</keyword>